<dbReference type="NCBIfam" id="NF008899">
    <property type="entry name" value="PRK12266.1"/>
    <property type="match status" value="1"/>
</dbReference>
<dbReference type="Gene3D" id="3.30.9.10">
    <property type="entry name" value="D-Amino Acid Oxidase, subunit A, domain 2"/>
    <property type="match status" value="1"/>
</dbReference>
<dbReference type="Gene3D" id="6.10.250.1890">
    <property type="match status" value="1"/>
</dbReference>
<dbReference type="EMBL" id="BMOV01000007">
    <property type="protein sequence ID" value="GGO13792.1"/>
    <property type="molecule type" value="Genomic_DNA"/>
</dbReference>
<keyword evidence="4" id="KW-0274">FAD</keyword>
<evidence type="ECO:0000256" key="6">
    <source>
        <dbReference type="RuleBase" id="RU361217"/>
    </source>
</evidence>
<comment type="caution">
    <text evidence="9">The sequence shown here is derived from an EMBL/GenBank/DDBJ whole genome shotgun (WGS) entry which is preliminary data.</text>
</comment>
<evidence type="ECO:0000256" key="4">
    <source>
        <dbReference type="ARBA" id="ARBA00022827"/>
    </source>
</evidence>
<dbReference type="Proteomes" id="UP000602381">
    <property type="component" value="Unassembled WGS sequence"/>
</dbReference>
<proteinExistence type="inferred from homology"/>
<name>A0ABQ2LEV6_9PROT</name>
<sequence>MNKSMETVDLLVVGGGVNGAGIAADAARRGLSVLLCEQDDLASATSSSSSKLIHGGIRYLEHYDFGLVAKSLREREVLLKAAPHIIWPMRFRLPHLPSLRPAWMIRIGLFLYDHLARRATLPGSKGLRFGPDSPLKPEIKKGFEYSDCWVDDARLVVLNAMAAREHGATILTRTRCVQAVRQGDLWQAVLHDQAHDTKTEIQARAMVNAAGPWVQSFIEDSLHQTPPKHIRLVKGSHIVVPRLFEGAQCYILQNDDGRVIFAIPYEGMFTLIGTTDQEIFCCPEDAAIDDTERSYLIGVVNRYFKKQMAVSDIVWSYSGVRPLLDDESDNPSAVTREYYLAFEHDDGAPALLSVFGGKITTYRELSSTAVDMLEALFPNLPESSTATALLPGGDFETQAILRAEIEERCPWLPADVAQRYVRSYGTLVWRFLGDKSALSDMGRDFGAGLYEAEVVYLRSEEWAVTAEDILWRRTKRGLFMSDAEKAELALWLASQAAM</sequence>
<comment type="catalytic activity">
    <reaction evidence="6">
        <text>a quinone + sn-glycerol 3-phosphate = dihydroxyacetone phosphate + a quinol</text>
        <dbReference type="Rhea" id="RHEA:18977"/>
        <dbReference type="ChEBI" id="CHEBI:24646"/>
        <dbReference type="ChEBI" id="CHEBI:57597"/>
        <dbReference type="ChEBI" id="CHEBI:57642"/>
        <dbReference type="ChEBI" id="CHEBI:132124"/>
        <dbReference type="EC" id="1.1.5.3"/>
    </reaction>
</comment>
<dbReference type="Pfam" id="PF01266">
    <property type="entry name" value="DAO"/>
    <property type="match status" value="1"/>
</dbReference>
<gene>
    <name evidence="9" type="primary">glpD</name>
    <name evidence="9" type="ORF">GCM10007972_20330</name>
</gene>
<dbReference type="Gene3D" id="3.50.50.60">
    <property type="entry name" value="FAD/NAD(P)-binding domain"/>
    <property type="match status" value="1"/>
</dbReference>
<dbReference type="PROSITE" id="PS00977">
    <property type="entry name" value="FAD_G3PDH_1"/>
    <property type="match status" value="1"/>
</dbReference>
<evidence type="ECO:0000259" key="8">
    <source>
        <dbReference type="Pfam" id="PF16901"/>
    </source>
</evidence>
<evidence type="ECO:0000256" key="1">
    <source>
        <dbReference type="ARBA" id="ARBA00001974"/>
    </source>
</evidence>
<comment type="cofactor">
    <cofactor evidence="1 6">
        <name>FAD</name>
        <dbReference type="ChEBI" id="CHEBI:57692"/>
    </cofactor>
</comment>
<evidence type="ECO:0000256" key="2">
    <source>
        <dbReference type="ARBA" id="ARBA00007330"/>
    </source>
</evidence>
<dbReference type="Pfam" id="PF16901">
    <property type="entry name" value="DAO_C"/>
    <property type="match status" value="1"/>
</dbReference>
<evidence type="ECO:0000313" key="9">
    <source>
        <dbReference type="EMBL" id="GGO13792.1"/>
    </source>
</evidence>
<dbReference type="PRINTS" id="PR01001">
    <property type="entry name" value="FADG3PDH"/>
</dbReference>
<reference evidence="10" key="1">
    <citation type="journal article" date="2019" name="Int. J. Syst. Evol. Microbiol.">
        <title>The Global Catalogue of Microorganisms (GCM) 10K type strain sequencing project: providing services to taxonomists for standard genome sequencing and annotation.</title>
        <authorList>
            <consortium name="The Broad Institute Genomics Platform"/>
            <consortium name="The Broad Institute Genome Sequencing Center for Infectious Disease"/>
            <person name="Wu L."/>
            <person name="Ma J."/>
        </authorList>
    </citation>
    <scope>NUCLEOTIDE SEQUENCE [LARGE SCALE GENOMIC DNA]</scope>
    <source>
        <strain evidence="10">JCM 17843</strain>
    </source>
</reference>
<dbReference type="PANTHER" id="PTHR11985">
    <property type="entry name" value="GLYCEROL-3-PHOSPHATE DEHYDROGENASE"/>
    <property type="match status" value="1"/>
</dbReference>
<dbReference type="Gene3D" id="1.10.8.870">
    <property type="entry name" value="Alpha-glycerophosphate oxidase, cap domain"/>
    <property type="match status" value="1"/>
</dbReference>
<keyword evidence="3 6" id="KW-0285">Flavoprotein</keyword>
<organism evidence="9 10">
    <name type="scientific">Iodidimonas muriae</name>
    <dbReference type="NCBI Taxonomy" id="261467"/>
    <lineage>
        <taxon>Bacteria</taxon>
        <taxon>Pseudomonadati</taxon>
        <taxon>Pseudomonadota</taxon>
        <taxon>Alphaproteobacteria</taxon>
        <taxon>Iodidimonadales</taxon>
        <taxon>Iodidimonadaceae</taxon>
        <taxon>Iodidimonas</taxon>
    </lineage>
</organism>
<evidence type="ECO:0000259" key="7">
    <source>
        <dbReference type="Pfam" id="PF01266"/>
    </source>
</evidence>
<dbReference type="InterPro" id="IPR000447">
    <property type="entry name" value="G3P_DH_FAD-dep"/>
</dbReference>
<evidence type="ECO:0000313" key="10">
    <source>
        <dbReference type="Proteomes" id="UP000602381"/>
    </source>
</evidence>
<comment type="similarity">
    <text evidence="2 6">Belongs to the FAD-dependent glycerol-3-phosphate dehydrogenase family.</text>
</comment>
<keyword evidence="10" id="KW-1185">Reference proteome</keyword>
<dbReference type="InterPro" id="IPR031656">
    <property type="entry name" value="DAO_C"/>
</dbReference>
<evidence type="ECO:0000256" key="3">
    <source>
        <dbReference type="ARBA" id="ARBA00022630"/>
    </source>
</evidence>
<accession>A0ABQ2LEV6</accession>
<keyword evidence="5 6" id="KW-0560">Oxidoreductase</keyword>
<evidence type="ECO:0000256" key="5">
    <source>
        <dbReference type="ARBA" id="ARBA00023002"/>
    </source>
</evidence>
<protein>
    <recommendedName>
        <fullName evidence="6">Glycerol-3-phosphate dehydrogenase</fullName>
        <ecNumber evidence="6">1.1.5.3</ecNumber>
    </recommendedName>
</protein>
<dbReference type="SUPFAM" id="SSF51905">
    <property type="entry name" value="FAD/NAD(P)-binding domain"/>
    <property type="match status" value="1"/>
</dbReference>
<dbReference type="InterPro" id="IPR006076">
    <property type="entry name" value="FAD-dep_OxRdtase"/>
</dbReference>
<feature type="domain" description="Alpha-glycerophosphate oxidase C-terminal" evidence="8">
    <location>
        <begin position="383"/>
        <end position="485"/>
    </location>
</feature>
<dbReference type="PANTHER" id="PTHR11985:SF15">
    <property type="entry name" value="GLYCEROL-3-PHOSPHATE DEHYDROGENASE, MITOCHONDRIAL"/>
    <property type="match status" value="1"/>
</dbReference>
<dbReference type="InterPro" id="IPR038299">
    <property type="entry name" value="DAO_C_sf"/>
</dbReference>
<dbReference type="NCBIfam" id="NF009906">
    <property type="entry name" value="PRK13369.1"/>
    <property type="match status" value="1"/>
</dbReference>
<dbReference type="EC" id="1.1.5.3" evidence="6"/>
<dbReference type="InterPro" id="IPR036188">
    <property type="entry name" value="FAD/NAD-bd_sf"/>
</dbReference>
<feature type="domain" description="FAD dependent oxidoreductase" evidence="7">
    <location>
        <begin position="9"/>
        <end position="363"/>
    </location>
</feature>